<evidence type="ECO:0000313" key="2">
    <source>
        <dbReference type="Proteomes" id="UP001159363"/>
    </source>
</evidence>
<comment type="caution">
    <text evidence="1">The sequence shown here is derived from an EMBL/GenBank/DDBJ whole genome shotgun (WGS) entry which is preliminary data.</text>
</comment>
<evidence type="ECO:0000313" key="1">
    <source>
        <dbReference type="EMBL" id="KAJ8896579.1"/>
    </source>
</evidence>
<dbReference type="Gene3D" id="3.10.10.10">
    <property type="entry name" value="HIV Type 1 Reverse Transcriptase, subunit A, domain 1"/>
    <property type="match status" value="1"/>
</dbReference>
<dbReference type="EMBL" id="JARBHB010000001">
    <property type="protein sequence ID" value="KAJ8896579.1"/>
    <property type="molecule type" value="Genomic_DNA"/>
</dbReference>
<keyword evidence="2" id="KW-1185">Reference proteome</keyword>
<protein>
    <recommendedName>
        <fullName evidence="3">Peptidase A2 domain-containing protein</fullName>
    </recommendedName>
</protein>
<sequence>MTAAKWLLNQFQFIKYPRLNHSVLKEKIGKSRIARFRCASGLSNEEEETQVNALVYLIGDKAEIILISGRLMLLNILLRRESQSRHSLTIYIPSVEIVISLQPIKTRLSGIKSLLVLRTEVFQTQNIFHPSHQTVVADQVFTRKTNSLGYENSPVKQIPKNCYWCGNSSTHVSGLTVQGGMCFAGHVTKKDTLLDDVQAGAIDFVRSCNKWIAQVTFCGVNLEAQTDTGGNVCVLPESLYKKKFYNLKLMTSDKMLIGPNGLNLNILGTVLRTLKYKGLARLSNLTSEHLGLVNKISNMNSKSFDPVHSFPKLFNGLRKTKISYNIKLKDGAVTFPFTTPRQVSLPLKKLKIELDKMVASGVIEKVETPTEWCAALVIVPKSNGKNSNLH</sequence>
<accession>A0ABQ9IIV7</accession>
<reference evidence="1 2" key="1">
    <citation type="submission" date="2023-02" db="EMBL/GenBank/DDBJ databases">
        <title>LHISI_Scaffold_Assembly.</title>
        <authorList>
            <person name="Stuart O.P."/>
            <person name="Cleave R."/>
            <person name="Magrath M.J.L."/>
            <person name="Mikheyev A.S."/>
        </authorList>
    </citation>
    <scope>NUCLEOTIDE SEQUENCE [LARGE SCALE GENOMIC DNA]</scope>
    <source>
        <strain evidence="1">Daus_M_001</strain>
        <tissue evidence="1">Leg muscle</tissue>
    </source>
</reference>
<proteinExistence type="predicted"/>
<evidence type="ECO:0008006" key="3">
    <source>
        <dbReference type="Google" id="ProtNLM"/>
    </source>
</evidence>
<organism evidence="1 2">
    <name type="scientific">Dryococelus australis</name>
    <dbReference type="NCBI Taxonomy" id="614101"/>
    <lineage>
        <taxon>Eukaryota</taxon>
        <taxon>Metazoa</taxon>
        <taxon>Ecdysozoa</taxon>
        <taxon>Arthropoda</taxon>
        <taxon>Hexapoda</taxon>
        <taxon>Insecta</taxon>
        <taxon>Pterygota</taxon>
        <taxon>Neoptera</taxon>
        <taxon>Polyneoptera</taxon>
        <taxon>Phasmatodea</taxon>
        <taxon>Verophasmatodea</taxon>
        <taxon>Anareolatae</taxon>
        <taxon>Phasmatidae</taxon>
        <taxon>Eurycanthinae</taxon>
        <taxon>Dryococelus</taxon>
    </lineage>
</organism>
<dbReference type="Proteomes" id="UP001159363">
    <property type="component" value="Chromosome 1"/>
</dbReference>
<gene>
    <name evidence="1" type="ORF">PR048_001923</name>
</gene>
<name>A0ABQ9IIV7_9NEOP</name>